<dbReference type="AlphaFoldDB" id="M1KIT8"/>
<dbReference type="VEuPathDB" id="MicrosporidiaDB:ECU08_0750"/>
<dbReference type="VEuPathDB" id="MicrosporidiaDB:AEWR_080760"/>
<accession>M1KIT8</accession>
<feature type="compositionally biased region" description="Basic residues" evidence="1">
    <location>
        <begin position="184"/>
        <end position="195"/>
    </location>
</feature>
<feature type="region of interest" description="Disordered" evidence="1">
    <location>
        <begin position="45"/>
        <end position="88"/>
    </location>
</feature>
<dbReference type="VEuPathDB" id="MicrosporidiaDB:M970_080760"/>
<dbReference type="EMBL" id="KC513605">
    <property type="protein sequence ID" value="AGE95136.1"/>
    <property type="molecule type" value="Genomic_DNA"/>
</dbReference>
<organism evidence="2">
    <name type="scientific">Encephalitozoon cuniculi</name>
    <name type="common">Microsporidian parasite</name>
    <dbReference type="NCBI Taxonomy" id="6035"/>
    <lineage>
        <taxon>Eukaryota</taxon>
        <taxon>Fungi</taxon>
        <taxon>Fungi incertae sedis</taxon>
        <taxon>Microsporidia</taxon>
        <taxon>Unikaryonidae</taxon>
        <taxon>Encephalitozoon</taxon>
    </lineage>
</organism>
<evidence type="ECO:0000256" key="1">
    <source>
        <dbReference type="SAM" id="MobiDB-lite"/>
    </source>
</evidence>
<feature type="region of interest" description="Disordered" evidence="1">
    <location>
        <begin position="163"/>
        <end position="212"/>
    </location>
</feature>
<dbReference type="VEuPathDB" id="MicrosporidiaDB:AEWQ_080750"/>
<protein>
    <submittedName>
        <fullName evidence="2">Uncharacterized protein</fullName>
    </submittedName>
</protein>
<name>M1KIT8_ENCCN</name>
<dbReference type="VEuPathDB" id="MicrosporidiaDB:AEWD_080710"/>
<sequence length="212" mass="23842">MGRQGRDPMDEIFVGNPSKREIEMHLRNKKHSLLNNAGLRGDILSKRVEEESGEDGTDPEFVKSRIYSDSPGYPTRDGLSRKKASVGHKMESRREALIEKDSNVKAEMKWEGSRSRVASKRTVERNTIKNSGYRHVILVFDGSCGHLGTGGRRHRRKVRFNTHSTVGKPHNTGEPSSILLPSSKPRKLPRTRKKEKIFVESLPPDTDSDSGA</sequence>
<reference evidence="2" key="1">
    <citation type="journal article" date="2013" name="Eukaryot. Cell">
        <title>Extremely Reduced Levels of Heterozygosity in the Vertebrate Pathogen Encephalitozoon cuniculi.</title>
        <authorList>
            <person name="Selman M."/>
            <person name="Sak B."/>
            <person name="Kvac M."/>
            <person name="Farinelli L."/>
            <person name="Weiss L.M."/>
            <person name="Corradi N."/>
        </authorList>
    </citation>
    <scope>NUCLEOTIDE SEQUENCE</scope>
</reference>
<gene>
    <name evidence="2" type="ORF">ECU08_0750</name>
</gene>
<evidence type="ECO:0000313" key="2">
    <source>
        <dbReference type="EMBL" id="AGE95136.1"/>
    </source>
</evidence>
<proteinExistence type="predicted"/>